<feature type="transmembrane region" description="Helical" evidence="10">
    <location>
        <begin position="242"/>
        <end position="264"/>
    </location>
</feature>
<comment type="function">
    <text evidence="9">Catalyzes the phosphorylation of the position 2 hydroxy group of 4-diphosphocytidyl-2C-methyl-D-erythritol.</text>
</comment>
<dbReference type="GO" id="GO:0005524">
    <property type="term" value="F:ATP binding"/>
    <property type="evidence" value="ECO:0007669"/>
    <property type="project" value="UniProtKB-UniRule"/>
</dbReference>
<evidence type="ECO:0000256" key="9">
    <source>
        <dbReference type="HAMAP-Rule" id="MF_00061"/>
    </source>
</evidence>
<dbReference type="AlphaFoldDB" id="A0A926E6V3"/>
<evidence type="ECO:0000259" key="11">
    <source>
        <dbReference type="Pfam" id="PF00288"/>
    </source>
</evidence>
<reference evidence="13" key="1">
    <citation type="submission" date="2020-08" db="EMBL/GenBank/DDBJ databases">
        <title>Genome public.</title>
        <authorList>
            <person name="Liu C."/>
            <person name="Sun Q."/>
        </authorList>
    </citation>
    <scope>NUCLEOTIDE SEQUENCE</scope>
    <source>
        <strain evidence="13">NSJ-33</strain>
    </source>
</reference>
<keyword evidence="10" id="KW-0812">Transmembrane</keyword>
<dbReference type="Proteomes" id="UP000610760">
    <property type="component" value="Unassembled WGS sequence"/>
</dbReference>
<dbReference type="InterPro" id="IPR014721">
    <property type="entry name" value="Ribsml_uS5_D2-typ_fold_subgr"/>
</dbReference>
<dbReference type="InterPro" id="IPR036554">
    <property type="entry name" value="GHMP_kinase_C_sf"/>
</dbReference>
<comment type="caution">
    <text evidence="13">The sequence shown here is derived from an EMBL/GenBank/DDBJ whole genome shotgun (WGS) entry which is preliminary data.</text>
</comment>
<evidence type="ECO:0000256" key="10">
    <source>
        <dbReference type="SAM" id="Phobius"/>
    </source>
</evidence>
<dbReference type="InterPro" id="IPR013750">
    <property type="entry name" value="GHMP_kinase_C_dom"/>
</dbReference>
<evidence type="ECO:0000256" key="3">
    <source>
        <dbReference type="ARBA" id="ARBA00017473"/>
    </source>
</evidence>
<dbReference type="InterPro" id="IPR004424">
    <property type="entry name" value="IspE"/>
</dbReference>
<evidence type="ECO:0000256" key="2">
    <source>
        <dbReference type="ARBA" id="ARBA00012052"/>
    </source>
</evidence>
<dbReference type="GO" id="GO:0019288">
    <property type="term" value="P:isopentenyl diphosphate biosynthetic process, methylerythritol 4-phosphate pathway"/>
    <property type="evidence" value="ECO:0007669"/>
    <property type="project" value="UniProtKB-UniRule"/>
</dbReference>
<protein>
    <recommendedName>
        <fullName evidence="3 9">4-diphosphocytidyl-2-C-methyl-D-erythritol kinase</fullName>
        <shortName evidence="9">CMK</shortName>
        <ecNumber evidence="2 9">2.7.1.148</ecNumber>
    </recommendedName>
    <alternativeName>
        <fullName evidence="8 9">4-(cytidine-5'-diphospho)-2-C-methyl-D-erythritol kinase</fullName>
    </alternativeName>
</protein>
<keyword evidence="9" id="KW-0414">Isoprene biosynthesis</keyword>
<keyword evidence="10" id="KW-1133">Transmembrane helix</keyword>
<evidence type="ECO:0000256" key="7">
    <source>
        <dbReference type="ARBA" id="ARBA00022840"/>
    </source>
</evidence>
<keyword evidence="5 9" id="KW-0547">Nucleotide-binding</keyword>
<feature type="domain" description="GHMP kinase N-terminal" evidence="11">
    <location>
        <begin position="66"/>
        <end position="144"/>
    </location>
</feature>
<keyword evidence="14" id="KW-1185">Reference proteome</keyword>
<evidence type="ECO:0000256" key="6">
    <source>
        <dbReference type="ARBA" id="ARBA00022777"/>
    </source>
</evidence>
<organism evidence="13 14">
    <name type="scientific">Fumia xinanensis</name>
    <dbReference type="NCBI Taxonomy" id="2763659"/>
    <lineage>
        <taxon>Bacteria</taxon>
        <taxon>Bacillati</taxon>
        <taxon>Bacillota</taxon>
        <taxon>Clostridia</taxon>
        <taxon>Eubacteriales</taxon>
        <taxon>Oscillospiraceae</taxon>
        <taxon>Fumia</taxon>
    </lineage>
</organism>
<sequence length="291" mass="31514">MNKIVLEAAAKLNLSLDITGVRQDGYHLLDSVMQSVSLYDRVALIKREEGISLTVDRPKIPNGPENTAYKAAAAFFREMKIDGGVEIFLEKHIPSRAGMGGGSADAAAVLVGLNQLYHTGLSKEKLQEIGLGVGADVPFCIEGGTARVQGIGEKVYSIAPLNMAQFVVVKPRGVGVDTKEAYERYDEMGSSKRPDTEGLLHAIMSSNVSSFSRYMYNVLEESAPLDEIRQIKKDMLDYGANAAMMTGSGAAVFGVFGSLILAMATRGRFTSRYHAYLVEPVSRGVRVILEQ</sequence>
<keyword evidence="10" id="KW-0472">Membrane</keyword>
<dbReference type="SUPFAM" id="SSF54211">
    <property type="entry name" value="Ribosomal protein S5 domain 2-like"/>
    <property type="match status" value="1"/>
</dbReference>
<dbReference type="PANTHER" id="PTHR43527:SF2">
    <property type="entry name" value="4-DIPHOSPHOCYTIDYL-2-C-METHYL-D-ERYTHRITOL KINASE, CHLOROPLASTIC"/>
    <property type="match status" value="1"/>
</dbReference>
<dbReference type="InterPro" id="IPR006204">
    <property type="entry name" value="GHMP_kinase_N_dom"/>
</dbReference>
<dbReference type="NCBIfam" id="TIGR00154">
    <property type="entry name" value="ispE"/>
    <property type="match status" value="1"/>
</dbReference>
<dbReference type="InterPro" id="IPR020568">
    <property type="entry name" value="Ribosomal_Su5_D2-typ_SF"/>
</dbReference>
<dbReference type="PIRSF" id="PIRSF010376">
    <property type="entry name" value="IspE"/>
    <property type="match status" value="1"/>
</dbReference>
<accession>A0A926E6V3</accession>
<name>A0A926E6V3_9FIRM</name>
<proteinExistence type="inferred from homology"/>
<evidence type="ECO:0000313" key="13">
    <source>
        <dbReference type="EMBL" id="MBC8560673.1"/>
    </source>
</evidence>
<comment type="pathway">
    <text evidence="9">Isoprenoid biosynthesis; isopentenyl diphosphate biosynthesis via DXP pathway; isopentenyl diphosphate from 1-deoxy-D-xylulose 5-phosphate: step 3/6.</text>
</comment>
<dbReference type="Pfam" id="PF08544">
    <property type="entry name" value="GHMP_kinases_C"/>
    <property type="match status" value="1"/>
</dbReference>
<feature type="active site" evidence="9">
    <location>
        <position position="11"/>
    </location>
</feature>
<evidence type="ECO:0000256" key="4">
    <source>
        <dbReference type="ARBA" id="ARBA00022679"/>
    </source>
</evidence>
<dbReference type="Gene3D" id="3.30.70.890">
    <property type="entry name" value="GHMP kinase, C-terminal domain"/>
    <property type="match status" value="1"/>
</dbReference>
<dbReference type="EC" id="2.7.1.148" evidence="2 9"/>
<feature type="domain" description="GHMP kinase C-terminal" evidence="12">
    <location>
        <begin position="201"/>
        <end position="256"/>
    </location>
</feature>
<dbReference type="Gene3D" id="3.30.230.10">
    <property type="match status" value="1"/>
</dbReference>
<comment type="similarity">
    <text evidence="1 9">Belongs to the GHMP kinase family. IspE subfamily.</text>
</comment>
<dbReference type="GO" id="GO:0016114">
    <property type="term" value="P:terpenoid biosynthetic process"/>
    <property type="evidence" value="ECO:0007669"/>
    <property type="project" value="UniProtKB-UniRule"/>
</dbReference>
<dbReference type="HAMAP" id="MF_00061">
    <property type="entry name" value="IspE"/>
    <property type="match status" value="1"/>
</dbReference>
<keyword evidence="7 9" id="KW-0067">ATP-binding</keyword>
<dbReference type="SUPFAM" id="SSF55060">
    <property type="entry name" value="GHMP Kinase, C-terminal domain"/>
    <property type="match status" value="1"/>
</dbReference>
<evidence type="ECO:0000256" key="8">
    <source>
        <dbReference type="ARBA" id="ARBA00032554"/>
    </source>
</evidence>
<dbReference type="EMBL" id="JACRSV010000004">
    <property type="protein sequence ID" value="MBC8560673.1"/>
    <property type="molecule type" value="Genomic_DNA"/>
</dbReference>
<dbReference type="Pfam" id="PF00288">
    <property type="entry name" value="GHMP_kinases_N"/>
    <property type="match status" value="1"/>
</dbReference>
<feature type="active site" evidence="9">
    <location>
        <position position="136"/>
    </location>
</feature>
<comment type="catalytic activity">
    <reaction evidence="9">
        <text>4-CDP-2-C-methyl-D-erythritol + ATP = 4-CDP-2-C-methyl-D-erythritol 2-phosphate + ADP + H(+)</text>
        <dbReference type="Rhea" id="RHEA:18437"/>
        <dbReference type="ChEBI" id="CHEBI:15378"/>
        <dbReference type="ChEBI" id="CHEBI:30616"/>
        <dbReference type="ChEBI" id="CHEBI:57823"/>
        <dbReference type="ChEBI" id="CHEBI:57919"/>
        <dbReference type="ChEBI" id="CHEBI:456216"/>
        <dbReference type="EC" id="2.7.1.148"/>
    </reaction>
</comment>
<evidence type="ECO:0000256" key="1">
    <source>
        <dbReference type="ARBA" id="ARBA00009684"/>
    </source>
</evidence>
<dbReference type="PANTHER" id="PTHR43527">
    <property type="entry name" value="4-DIPHOSPHOCYTIDYL-2-C-METHYL-D-ERYTHRITOL KINASE, CHLOROPLASTIC"/>
    <property type="match status" value="1"/>
</dbReference>
<evidence type="ECO:0000313" key="14">
    <source>
        <dbReference type="Proteomes" id="UP000610760"/>
    </source>
</evidence>
<keyword evidence="6 9" id="KW-0418">Kinase</keyword>
<evidence type="ECO:0000259" key="12">
    <source>
        <dbReference type="Pfam" id="PF08544"/>
    </source>
</evidence>
<dbReference type="RefSeq" id="WP_249295847.1">
    <property type="nucleotide sequence ID" value="NZ_JACRSV010000004.1"/>
</dbReference>
<gene>
    <name evidence="9" type="primary">ispE</name>
    <name evidence="13" type="ORF">H8710_11420</name>
</gene>
<feature type="binding site" evidence="9">
    <location>
        <begin position="94"/>
        <end position="104"/>
    </location>
    <ligand>
        <name>ATP</name>
        <dbReference type="ChEBI" id="CHEBI:30616"/>
    </ligand>
</feature>
<evidence type="ECO:0000256" key="5">
    <source>
        <dbReference type="ARBA" id="ARBA00022741"/>
    </source>
</evidence>
<dbReference type="GO" id="GO:0050515">
    <property type="term" value="F:4-(cytidine 5'-diphospho)-2-C-methyl-D-erythritol kinase activity"/>
    <property type="evidence" value="ECO:0007669"/>
    <property type="project" value="UniProtKB-UniRule"/>
</dbReference>
<keyword evidence="4 9" id="KW-0808">Transferase</keyword>